<dbReference type="Proteomes" id="UP001180515">
    <property type="component" value="Unassembled WGS sequence"/>
</dbReference>
<dbReference type="InterPro" id="IPR028082">
    <property type="entry name" value="Peripla_BP_I"/>
</dbReference>
<dbReference type="Gene3D" id="3.40.50.2300">
    <property type="match status" value="2"/>
</dbReference>
<dbReference type="Proteomes" id="UP000217465">
    <property type="component" value="Unassembled WGS sequence"/>
</dbReference>
<dbReference type="SUPFAM" id="SSF53822">
    <property type="entry name" value="Periplasmic binding protein-like I"/>
    <property type="match status" value="1"/>
</dbReference>
<evidence type="ECO:0000256" key="1">
    <source>
        <dbReference type="ARBA" id="ARBA00023015"/>
    </source>
</evidence>
<proteinExistence type="predicted"/>
<dbReference type="Pfam" id="PF00356">
    <property type="entry name" value="LacI"/>
    <property type="match status" value="1"/>
</dbReference>
<comment type="caution">
    <text evidence="6">The sequence shown here is derived from an EMBL/GenBank/DDBJ whole genome shotgun (WGS) entry which is preliminary data.</text>
</comment>
<dbReference type="CDD" id="cd01544">
    <property type="entry name" value="PBP1_GalR"/>
    <property type="match status" value="1"/>
</dbReference>
<reference evidence="6 7" key="1">
    <citation type="submission" date="2016-06" db="EMBL/GenBank/DDBJ databases">
        <authorList>
            <person name="Haines A.N."/>
            <person name="Council K.R."/>
        </authorList>
    </citation>
    <scope>NUCLEOTIDE SEQUENCE [LARGE SCALE GENOMIC DNA]</scope>
    <source>
        <strain evidence="6 7">SP158-29</strain>
    </source>
</reference>
<dbReference type="EMBL" id="JARQAG010000005">
    <property type="protein sequence ID" value="MDT2731591.1"/>
    <property type="molecule type" value="Genomic_DNA"/>
</dbReference>
<dbReference type="SUPFAM" id="SSF47413">
    <property type="entry name" value="lambda repressor-like DNA-binding domains"/>
    <property type="match status" value="1"/>
</dbReference>
<protein>
    <submittedName>
        <fullName evidence="6">HTH-type transcriptional regulator LacR</fullName>
    </submittedName>
    <submittedName>
        <fullName evidence="5">LacI family DNA-binding transcriptional regulator</fullName>
    </submittedName>
</protein>
<keyword evidence="2 5" id="KW-0238">DNA-binding</keyword>
<dbReference type="AlphaFoldDB" id="A0A0E2UDE6"/>
<dbReference type="PRINTS" id="PR00036">
    <property type="entry name" value="HTHLACI"/>
</dbReference>
<dbReference type="STRING" id="936154.STP_1491"/>
<name>A0A0E2UDE6_9STRE</name>
<organism evidence="6 7">
    <name type="scientific">Streptococcus parauberis</name>
    <dbReference type="NCBI Taxonomy" id="1348"/>
    <lineage>
        <taxon>Bacteria</taxon>
        <taxon>Bacillati</taxon>
        <taxon>Bacillota</taxon>
        <taxon>Bacilli</taxon>
        <taxon>Lactobacillales</taxon>
        <taxon>Streptococcaceae</taxon>
        <taxon>Streptococcus</taxon>
    </lineage>
</organism>
<evidence type="ECO:0000256" key="3">
    <source>
        <dbReference type="ARBA" id="ARBA00023163"/>
    </source>
</evidence>
<dbReference type="InterPro" id="IPR010982">
    <property type="entry name" value="Lambda_DNA-bd_dom_sf"/>
</dbReference>
<dbReference type="PANTHER" id="PTHR30146:SF149">
    <property type="entry name" value="HTH-TYPE TRANSCRIPTIONAL REGULATOR EBGR"/>
    <property type="match status" value="1"/>
</dbReference>
<dbReference type="eggNOG" id="COG1609">
    <property type="taxonomic scope" value="Bacteria"/>
</dbReference>
<gene>
    <name evidence="6" type="primary">lacR_3</name>
    <name evidence="6" type="ORF">A9Y57_01902</name>
    <name evidence="5" type="ORF">P7G31_04950</name>
</gene>
<dbReference type="RefSeq" id="WP_004235287.1">
    <property type="nucleotide sequence ID" value="NZ_BAWT01000017.1"/>
</dbReference>
<dbReference type="Pfam" id="PF13377">
    <property type="entry name" value="Peripla_BP_3"/>
    <property type="match status" value="1"/>
</dbReference>
<dbReference type="InterPro" id="IPR046335">
    <property type="entry name" value="LacI/GalR-like_sensor"/>
</dbReference>
<dbReference type="GO" id="GO:0003700">
    <property type="term" value="F:DNA-binding transcription factor activity"/>
    <property type="evidence" value="ECO:0007669"/>
    <property type="project" value="TreeGrafter"/>
</dbReference>
<dbReference type="EMBL" id="NSGR01000010">
    <property type="protein sequence ID" value="PCH10613.1"/>
    <property type="molecule type" value="Genomic_DNA"/>
</dbReference>
<dbReference type="CDD" id="cd01392">
    <property type="entry name" value="HTH_LacI"/>
    <property type="match status" value="1"/>
</dbReference>
<evidence type="ECO:0000259" key="4">
    <source>
        <dbReference type="PROSITE" id="PS50932"/>
    </source>
</evidence>
<evidence type="ECO:0000313" key="6">
    <source>
        <dbReference type="EMBL" id="PCH10613.1"/>
    </source>
</evidence>
<dbReference type="SMART" id="SM00354">
    <property type="entry name" value="HTH_LACI"/>
    <property type="match status" value="1"/>
</dbReference>
<dbReference type="Gene3D" id="1.10.260.40">
    <property type="entry name" value="lambda repressor-like DNA-binding domains"/>
    <property type="match status" value="1"/>
</dbReference>
<feature type="domain" description="HTH lacI-type" evidence="4">
    <location>
        <begin position="2"/>
        <end position="58"/>
    </location>
</feature>
<dbReference type="PROSITE" id="PS00356">
    <property type="entry name" value="HTH_LACI_1"/>
    <property type="match status" value="1"/>
</dbReference>
<evidence type="ECO:0000313" key="5">
    <source>
        <dbReference type="EMBL" id="MDT2731591.1"/>
    </source>
</evidence>
<dbReference type="GO" id="GO:0000976">
    <property type="term" value="F:transcription cis-regulatory region binding"/>
    <property type="evidence" value="ECO:0007669"/>
    <property type="project" value="TreeGrafter"/>
</dbReference>
<dbReference type="PROSITE" id="PS50932">
    <property type="entry name" value="HTH_LACI_2"/>
    <property type="match status" value="1"/>
</dbReference>
<dbReference type="InterPro" id="IPR000843">
    <property type="entry name" value="HTH_LacI"/>
</dbReference>
<dbReference type="OrthoDB" id="43195at2"/>
<dbReference type="PANTHER" id="PTHR30146">
    <property type="entry name" value="LACI-RELATED TRANSCRIPTIONAL REPRESSOR"/>
    <property type="match status" value="1"/>
</dbReference>
<keyword evidence="3" id="KW-0804">Transcription</keyword>
<evidence type="ECO:0000256" key="2">
    <source>
        <dbReference type="ARBA" id="ARBA00023125"/>
    </source>
</evidence>
<accession>A0A0E2UDE6</accession>
<dbReference type="OMA" id="HHTFIST"/>
<sequence>MATLKDIAKLANVSQATVSRVLNNDQSLSVGEATRHRILTAADQLGYSKHQKITNAPKIKQRIAIYQWYSQQEELNDLYYYSIRIGIEKRAQELGYDVVRFFNNDTLVIDEFVVGIIAIGKFSKKQIKSLERKSNVLVFVDSDTLPHGHHCVTTDFDHSVQEVIDHFLQYELTKIGMIAGEERTSDQSELLIDQRFRTFKNYAYENGIYNSDFIFVGPFSAQSGYNLMKDAIQTLGDKLPQAFFVANDTLAVGAMKALQEAQISVPSRVSLICFNDTAITKQVFPALSSITVYTEEMGITAVDILNKQLIKPGNSVTMTRLGTKLTLRESSI</sequence>
<reference evidence="5" key="2">
    <citation type="submission" date="2023-03" db="EMBL/GenBank/DDBJ databases">
        <authorList>
            <person name="Shen W."/>
            <person name="Cai J."/>
        </authorList>
    </citation>
    <scope>NUCLEOTIDE SEQUENCE</scope>
    <source>
        <strain evidence="5">P82-2</strain>
    </source>
</reference>
<evidence type="ECO:0000313" key="7">
    <source>
        <dbReference type="Proteomes" id="UP000217465"/>
    </source>
</evidence>
<keyword evidence="1" id="KW-0805">Transcription regulation</keyword>